<evidence type="ECO:0000313" key="3">
    <source>
        <dbReference type="EMBL" id="EON98507.1"/>
    </source>
</evidence>
<dbReference type="eggNOG" id="KOG1516">
    <property type="taxonomic scope" value="Eukaryota"/>
</dbReference>
<dbReference type="RefSeq" id="XP_007916714.1">
    <property type="nucleotide sequence ID" value="XM_007918523.1"/>
</dbReference>
<dbReference type="InterPro" id="IPR050300">
    <property type="entry name" value="GDXG_lipolytic_enzyme"/>
</dbReference>
<protein>
    <submittedName>
        <fullName evidence="3">Putative lipase esterase protein</fullName>
    </submittedName>
</protein>
<dbReference type="GeneID" id="19326590"/>
<dbReference type="HOGENOM" id="CLU_012494_8_0_1"/>
<dbReference type="InterPro" id="IPR013094">
    <property type="entry name" value="AB_hydrolase_3"/>
</dbReference>
<gene>
    <name evidence="3" type="ORF">UCRPA7_5980</name>
</gene>
<evidence type="ECO:0000259" key="2">
    <source>
        <dbReference type="Pfam" id="PF07859"/>
    </source>
</evidence>
<dbReference type="SUPFAM" id="SSF53474">
    <property type="entry name" value="alpha/beta-Hydrolases"/>
    <property type="match status" value="1"/>
</dbReference>
<accession>R8BGZ5</accession>
<dbReference type="OrthoDB" id="433474at2759"/>
<proteinExistence type="predicted"/>
<dbReference type="Gene3D" id="3.40.50.1820">
    <property type="entry name" value="alpha/beta hydrolase"/>
    <property type="match status" value="1"/>
</dbReference>
<keyword evidence="4" id="KW-1185">Reference proteome</keyword>
<dbReference type="EMBL" id="KB933215">
    <property type="protein sequence ID" value="EON98507.1"/>
    <property type="molecule type" value="Genomic_DNA"/>
</dbReference>
<dbReference type="GO" id="GO:0016787">
    <property type="term" value="F:hydrolase activity"/>
    <property type="evidence" value="ECO:0007669"/>
    <property type="project" value="UniProtKB-KW"/>
</dbReference>
<dbReference type="PANTHER" id="PTHR48081">
    <property type="entry name" value="AB HYDROLASE SUPERFAMILY PROTEIN C4A8.06C"/>
    <property type="match status" value="1"/>
</dbReference>
<feature type="domain" description="Alpha/beta hydrolase fold-3" evidence="2">
    <location>
        <begin position="76"/>
        <end position="197"/>
    </location>
</feature>
<name>R8BGZ5_PHAM7</name>
<evidence type="ECO:0000313" key="4">
    <source>
        <dbReference type="Proteomes" id="UP000014074"/>
    </source>
</evidence>
<organism evidence="3 4">
    <name type="scientific">Phaeoacremonium minimum (strain UCR-PA7)</name>
    <name type="common">Esca disease fungus</name>
    <name type="synonym">Togninia minima</name>
    <dbReference type="NCBI Taxonomy" id="1286976"/>
    <lineage>
        <taxon>Eukaryota</taxon>
        <taxon>Fungi</taxon>
        <taxon>Dikarya</taxon>
        <taxon>Ascomycota</taxon>
        <taxon>Pezizomycotina</taxon>
        <taxon>Sordariomycetes</taxon>
        <taxon>Sordariomycetidae</taxon>
        <taxon>Togniniales</taxon>
        <taxon>Togniniaceae</taxon>
        <taxon>Phaeoacremonium</taxon>
    </lineage>
</organism>
<evidence type="ECO:0000256" key="1">
    <source>
        <dbReference type="ARBA" id="ARBA00022801"/>
    </source>
</evidence>
<dbReference type="Pfam" id="PF07859">
    <property type="entry name" value="Abhydrolase_3"/>
    <property type="match status" value="1"/>
</dbReference>
<dbReference type="KEGG" id="tmn:UCRPA7_5980"/>
<dbReference type="InterPro" id="IPR029058">
    <property type="entry name" value="AB_hydrolase_fold"/>
</dbReference>
<keyword evidence="1" id="KW-0378">Hydrolase</keyword>
<dbReference type="Proteomes" id="UP000014074">
    <property type="component" value="Unassembled WGS sequence"/>
</dbReference>
<sequence length="298" mass="32843">MEAIKASIAKHGNVWSLQTNKDMNELYEPLHAAQASQFTDSVSVEKGIKYGTHSRHRLDVYKPTASSDKPKPLPVVVFFHGGGFTSGDNDITPSMHGNFFASNGCVCFLGTYRLLPEARYPSGGEDTTAALKWVQDHAGQYGGDSSKITAVGQSAGGAHLANAAFSGLMKKAELSLKALMLLSPPMSYDLRQERRRQNMFLYHATETEEEVMGKTAVSVFREAKEEDLQGLNLLLMVAELDSNEIVDGNLAFVDEHRKKFRRLPLFEVMRGHNHISNTLEIGLPGSLVAKRILEFATE</sequence>
<dbReference type="AlphaFoldDB" id="R8BGZ5"/>
<reference evidence="4" key="1">
    <citation type="journal article" date="2013" name="Genome Announc.">
        <title>Draft genome sequence of the ascomycete Phaeoacremonium aleophilum strain UCR-PA7, a causal agent of the esca disease complex in grapevines.</title>
        <authorList>
            <person name="Blanco-Ulate B."/>
            <person name="Rolshausen P."/>
            <person name="Cantu D."/>
        </authorList>
    </citation>
    <scope>NUCLEOTIDE SEQUENCE [LARGE SCALE GENOMIC DNA]</scope>
    <source>
        <strain evidence="4">UCR-PA7</strain>
    </source>
</reference>